<protein>
    <recommendedName>
        <fullName evidence="4">Outer membrane protein beta-barrel domain-containing protein</fullName>
    </recommendedName>
</protein>
<evidence type="ECO:0000313" key="2">
    <source>
        <dbReference type="EMBL" id="KAB2805407.1"/>
    </source>
</evidence>
<accession>A0A6N6RF89</accession>
<feature type="signal peptide" evidence="1">
    <location>
        <begin position="1"/>
        <end position="18"/>
    </location>
</feature>
<gene>
    <name evidence="2" type="ORF">F8C67_13820</name>
</gene>
<keyword evidence="1" id="KW-0732">Signal</keyword>
<dbReference type="AlphaFoldDB" id="A0A6N6RF89"/>
<evidence type="ECO:0000313" key="3">
    <source>
        <dbReference type="Proteomes" id="UP000468650"/>
    </source>
</evidence>
<organism evidence="2 3">
    <name type="scientific">Phaeocystidibacter luteus</name>
    <dbReference type="NCBI Taxonomy" id="911197"/>
    <lineage>
        <taxon>Bacteria</taxon>
        <taxon>Pseudomonadati</taxon>
        <taxon>Bacteroidota</taxon>
        <taxon>Flavobacteriia</taxon>
        <taxon>Flavobacteriales</taxon>
        <taxon>Phaeocystidibacteraceae</taxon>
        <taxon>Phaeocystidibacter</taxon>
    </lineage>
</organism>
<reference evidence="2 3" key="1">
    <citation type="submission" date="2019-09" db="EMBL/GenBank/DDBJ databases">
        <title>Genomes of family Cryomorphaceae.</title>
        <authorList>
            <person name="Bowman J.P."/>
        </authorList>
    </citation>
    <scope>NUCLEOTIDE SEQUENCE [LARGE SCALE GENOMIC DNA]</scope>
    <source>
        <strain evidence="2 3">LMG 25704</strain>
    </source>
</reference>
<dbReference type="RefSeq" id="WP_151668458.1">
    <property type="nucleotide sequence ID" value="NZ_WBVO01000015.1"/>
</dbReference>
<evidence type="ECO:0000256" key="1">
    <source>
        <dbReference type="SAM" id="SignalP"/>
    </source>
</evidence>
<comment type="caution">
    <text evidence="2">The sequence shown here is derived from an EMBL/GenBank/DDBJ whole genome shotgun (WGS) entry which is preliminary data.</text>
</comment>
<name>A0A6N6RF89_9FLAO</name>
<dbReference type="EMBL" id="WBVO01000015">
    <property type="protein sequence ID" value="KAB2805407.1"/>
    <property type="molecule type" value="Genomic_DNA"/>
</dbReference>
<evidence type="ECO:0008006" key="4">
    <source>
        <dbReference type="Google" id="ProtNLM"/>
    </source>
</evidence>
<dbReference type="Proteomes" id="UP000468650">
    <property type="component" value="Unassembled WGS sequence"/>
</dbReference>
<proteinExistence type="predicted"/>
<keyword evidence="3" id="KW-1185">Reference proteome</keyword>
<feature type="chain" id="PRO_5026929534" description="Outer membrane protein beta-barrel domain-containing protein" evidence="1">
    <location>
        <begin position="19"/>
        <end position="184"/>
    </location>
</feature>
<sequence>MKASLLFLLTLISVSVIGQNETETDTLESGHVTASIRDTYGVKVGLSGGKHLFGEVGLYYEQMHEFGGLPLANAPSFNLGAEFGYIGKPILAPKIGTRVHATILQIGLSFLWYSDLNGGYAPTFRPEIGIGIFHEIELVYAYNWDLVNENMGMINTHMVTLRVNLDFMQVYTHEHDTGAGWREL</sequence>